<feature type="compositionally biased region" description="Basic and acidic residues" evidence="1">
    <location>
        <begin position="155"/>
        <end position="174"/>
    </location>
</feature>
<feature type="region of interest" description="Disordered" evidence="1">
    <location>
        <begin position="81"/>
        <end position="122"/>
    </location>
</feature>
<reference evidence="4" key="2">
    <citation type="submission" date="2020-04" db="EMBL/GenBank/DDBJ databases">
        <authorList>
            <consortium name="NCBI Genome Project"/>
        </authorList>
    </citation>
    <scope>NUCLEOTIDE SEQUENCE</scope>
    <source>
        <strain evidence="4">CBS 304.34</strain>
    </source>
</reference>
<reference evidence="4" key="3">
    <citation type="submission" date="2025-04" db="UniProtKB">
        <authorList>
            <consortium name="RefSeq"/>
        </authorList>
    </citation>
    <scope>IDENTIFICATION</scope>
    <source>
        <strain evidence="4">CBS 304.34</strain>
    </source>
</reference>
<dbReference type="Proteomes" id="UP000504636">
    <property type="component" value="Unplaced"/>
</dbReference>
<feature type="compositionally biased region" description="Basic residues" evidence="1">
    <location>
        <begin position="90"/>
        <end position="99"/>
    </location>
</feature>
<dbReference type="GeneID" id="54465915"/>
<dbReference type="EMBL" id="MU003694">
    <property type="protein sequence ID" value="KAF2815180.1"/>
    <property type="molecule type" value="Genomic_DNA"/>
</dbReference>
<feature type="region of interest" description="Disordered" evidence="1">
    <location>
        <begin position="155"/>
        <end position="179"/>
    </location>
</feature>
<accession>A0A6A6Z2F7</accession>
<evidence type="ECO:0000256" key="1">
    <source>
        <dbReference type="SAM" id="MobiDB-lite"/>
    </source>
</evidence>
<organism evidence="2">
    <name type="scientific">Mytilinidion resinicola</name>
    <dbReference type="NCBI Taxonomy" id="574789"/>
    <lineage>
        <taxon>Eukaryota</taxon>
        <taxon>Fungi</taxon>
        <taxon>Dikarya</taxon>
        <taxon>Ascomycota</taxon>
        <taxon>Pezizomycotina</taxon>
        <taxon>Dothideomycetes</taxon>
        <taxon>Pleosporomycetidae</taxon>
        <taxon>Mytilinidiales</taxon>
        <taxon>Mytilinidiaceae</taxon>
        <taxon>Mytilinidion</taxon>
    </lineage>
</organism>
<name>A0A6A6Z2F7_9PEZI</name>
<proteinExistence type="predicted"/>
<reference evidence="2 4" key="1">
    <citation type="journal article" date="2020" name="Stud. Mycol.">
        <title>101 Dothideomycetes genomes: a test case for predicting lifestyles and emergence of pathogens.</title>
        <authorList>
            <person name="Haridas S."/>
            <person name="Albert R."/>
            <person name="Binder M."/>
            <person name="Bloem J."/>
            <person name="Labutti K."/>
            <person name="Salamov A."/>
            <person name="Andreopoulos B."/>
            <person name="Baker S."/>
            <person name="Barry K."/>
            <person name="Bills G."/>
            <person name="Bluhm B."/>
            <person name="Cannon C."/>
            <person name="Castanera R."/>
            <person name="Culley D."/>
            <person name="Daum C."/>
            <person name="Ezra D."/>
            <person name="Gonzalez J."/>
            <person name="Henrissat B."/>
            <person name="Kuo A."/>
            <person name="Liang C."/>
            <person name="Lipzen A."/>
            <person name="Lutzoni F."/>
            <person name="Magnuson J."/>
            <person name="Mondo S."/>
            <person name="Nolan M."/>
            <person name="Ohm R."/>
            <person name="Pangilinan J."/>
            <person name="Park H.-J."/>
            <person name="Ramirez L."/>
            <person name="Alfaro M."/>
            <person name="Sun H."/>
            <person name="Tritt A."/>
            <person name="Yoshinaga Y."/>
            <person name="Zwiers L.-H."/>
            <person name="Turgeon B."/>
            <person name="Goodwin S."/>
            <person name="Spatafora J."/>
            <person name="Crous P."/>
            <person name="Grigoriev I."/>
        </authorList>
    </citation>
    <scope>NUCLEOTIDE SEQUENCE</scope>
    <source>
        <strain evidence="2 4">CBS 304.34</strain>
    </source>
</reference>
<dbReference type="SUPFAM" id="SSF48452">
    <property type="entry name" value="TPR-like"/>
    <property type="match status" value="1"/>
</dbReference>
<dbReference type="InterPro" id="IPR011990">
    <property type="entry name" value="TPR-like_helical_dom_sf"/>
</dbReference>
<sequence length="395" mass="44340">MEEVVLPHESMTQMKQVIRKFNEAIEERLKLLLETPRAIKPKPSESTIFSMGSTLPAALISSPAAGLPAEIAAAEALHSDHLESQGSGQIRRRSSKHRPPLLARSDSVHAHTRSIAKTDAETISTQSQLASFSVSRSIDNRNDAQISVTPTLRDSSLDDLRSHSADASENESLRAENSNAIGLPTGQTYLLRRGRKTKLNIQRGYSVHLILPKIHFEFIYESKEEATSGDTAFAVLTSEWLVSLDSDPDTTHINLEDLTVNREVPCSNIFEKNGIVIHSQGQMVFMQLPDRNHRTADIEHRIAEHLIPLQRNEEAINTINHALKTWSFDASVYKPELARTAFLKAKLLEKLGKEQKASVALKVASRLRRELTNRRRNAEDLTMEDFECLLSFWSR</sequence>
<evidence type="ECO:0000313" key="3">
    <source>
        <dbReference type="Proteomes" id="UP000504636"/>
    </source>
</evidence>
<dbReference type="AlphaFoldDB" id="A0A6A6Z2F7"/>
<gene>
    <name evidence="2 4" type="ORF">BDZ99DRAFT_515926</name>
</gene>
<evidence type="ECO:0000313" key="2">
    <source>
        <dbReference type="EMBL" id="KAF2815180.1"/>
    </source>
</evidence>
<protein>
    <submittedName>
        <fullName evidence="2 4">Uncharacterized protein</fullName>
    </submittedName>
</protein>
<dbReference type="OrthoDB" id="4185609at2759"/>
<evidence type="ECO:0000313" key="4">
    <source>
        <dbReference type="RefSeq" id="XP_033582144.1"/>
    </source>
</evidence>
<keyword evidence="3" id="KW-1185">Reference proteome</keyword>
<dbReference type="RefSeq" id="XP_033582144.1">
    <property type="nucleotide sequence ID" value="XM_033725022.1"/>
</dbReference>